<name>A0A2C6KHZ0_9APIC</name>
<evidence type="ECO:0000256" key="1">
    <source>
        <dbReference type="SAM" id="Phobius"/>
    </source>
</evidence>
<feature type="non-terminal residue" evidence="2">
    <location>
        <position position="1"/>
    </location>
</feature>
<keyword evidence="1" id="KW-1133">Transmembrane helix</keyword>
<dbReference type="VEuPathDB" id="ToxoDB:CSUI_009454"/>
<dbReference type="AlphaFoldDB" id="A0A2C6KHZ0"/>
<gene>
    <name evidence="2" type="ORF">CSUI_009454</name>
</gene>
<dbReference type="GeneID" id="94432781"/>
<feature type="transmembrane region" description="Helical" evidence="1">
    <location>
        <begin position="61"/>
        <end position="79"/>
    </location>
</feature>
<dbReference type="RefSeq" id="XP_067918454.1">
    <property type="nucleotide sequence ID" value="XM_068069570.1"/>
</dbReference>
<proteinExistence type="predicted"/>
<sequence>GKRERNGWGEGVCLQGFRWCVVLFLVNEGLRKKDKRLLCLADSCRTCEDIRTLSERNESSLFIILFFYSVCLHFLYIYICI</sequence>
<evidence type="ECO:0000313" key="3">
    <source>
        <dbReference type="Proteomes" id="UP000221165"/>
    </source>
</evidence>
<keyword evidence="3" id="KW-1185">Reference proteome</keyword>
<comment type="caution">
    <text evidence="2">The sequence shown here is derived from an EMBL/GenBank/DDBJ whole genome shotgun (WGS) entry which is preliminary data.</text>
</comment>
<reference evidence="2 3" key="1">
    <citation type="journal article" date="2017" name="Int. J. Parasitol.">
        <title>The genome of the protozoan parasite Cystoisospora suis and a reverse vaccinology approach to identify vaccine candidates.</title>
        <authorList>
            <person name="Palmieri N."/>
            <person name="Shrestha A."/>
            <person name="Ruttkowski B."/>
            <person name="Beck T."/>
            <person name="Vogl C."/>
            <person name="Tomley F."/>
            <person name="Blake D.P."/>
            <person name="Joachim A."/>
        </authorList>
    </citation>
    <scope>NUCLEOTIDE SEQUENCE [LARGE SCALE GENOMIC DNA]</scope>
    <source>
        <strain evidence="2 3">Wien I</strain>
    </source>
</reference>
<accession>A0A2C6KHZ0</accession>
<evidence type="ECO:0000313" key="2">
    <source>
        <dbReference type="EMBL" id="PHJ16729.1"/>
    </source>
</evidence>
<protein>
    <submittedName>
        <fullName evidence="2">Uncharacterized protein</fullName>
    </submittedName>
</protein>
<dbReference type="Proteomes" id="UP000221165">
    <property type="component" value="Unassembled WGS sequence"/>
</dbReference>
<dbReference type="EMBL" id="MIGC01005636">
    <property type="protein sequence ID" value="PHJ16729.1"/>
    <property type="molecule type" value="Genomic_DNA"/>
</dbReference>
<keyword evidence="1" id="KW-0472">Membrane</keyword>
<organism evidence="2 3">
    <name type="scientific">Cystoisospora suis</name>
    <dbReference type="NCBI Taxonomy" id="483139"/>
    <lineage>
        <taxon>Eukaryota</taxon>
        <taxon>Sar</taxon>
        <taxon>Alveolata</taxon>
        <taxon>Apicomplexa</taxon>
        <taxon>Conoidasida</taxon>
        <taxon>Coccidia</taxon>
        <taxon>Eucoccidiorida</taxon>
        <taxon>Eimeriorina</taxon>
        <taxon>Sarcocystidae</taxon>
        <taxon>Cystoisospora</taxon>
    </lineage>
</organism>
<keyword evidence="1" id="KW-0812">Transmembrane</keyword>